<gene>
    <name evidence="7" type="ORF">CALVIDRAFT_562045</name>
</gene>
<evidence type="ECO:0000256" key="4">
    <source>
        <dbReference type="RuleBase" id="RU365069"/>
    </source>
</evidence>
<dbReference type="OrthoDB" id="26242at2759"/>
<keyword evidence="3 4" id="KW-0268">Exocytosis</keyword>
<comment type="subunit">
    <text evidence="4">Component of the exocyst complex.</text>
</comment>
<feature type="region of interest" description="Disordered" evidence="5">
    <location>
        <begin position="842"/>
        <end position="872"/>
    </location>
</feature>
<keyword evidence="8" id="KW-1185">Reference proteome</keyword>
<dbReference type="GO" id="GO:0006893">
    <property type="term" value="P:Golgi to plasma membrane transport"/>
    <property type="evidence" value="ECO:0007669"/>
    <property type="project" value="UniProtKB-UniRule"/>
</dbReference>
<dbReference type="GO" id="GO:0015031">
    <property type="term" value="P:protein transport"/>
    <property type="evidence" value="ECO:0007669"/>
    <property type="project" value="UniProtKB-KW"/>
</dbReference>
<evidence type="ECO:0000256" key="3">
    <source>
        <dbReference type="ARBA" id="ARBA00022483"/>
    </source>
</evidence>
<dbReference type="SUPFAM" id="SSF74788">
    <property type="entry name" value="Cullin repeat-like"/>
    <property type="match status" value="1"/>
</dbReference>
<organism evidence="7 8">
    <name type="scientific">Calocera viscosa (strain TUFC12733)</name>
    <dbReference type="NCBI Taxonomy" id="1330018"/>
    <lineage>
        <taxon>Eukaryota</taxon>
        <taxon>Fungi</taxon>
        <taxon>Dikarya</taxon>
        <taxon>Basidiomycota</taxon>
        <taxon>Agaricomycotina</taxon>
        <taxon>Dacrymycetes</taxon>
        <taxon>Dacrymycetales</taxon>
        <taxon>Dacrymycetaceae</taxon>
        <taxon>Calocera</taxon>
    </lineage>
</organism>
<dbReference type="EMBL" id="KV417275">
    <property type="protein sequence ID" value="KZO98600.1"/>
    <property type="molecule type" value="Genomic_DNA"/>
</dbReference>
<accession>A0A167PB34</accession>
<dbReference type="InterPro" id="IPR039481">
    <property type="entry name" value="EXOC2/Sec5_N_dom"/>
</dbReference>
<dbReference type="Proteomes" id="UP000076738">
    <property type="component" value="Unassembled WGS sequence"/>
</dbReference>
<reference evidence="7 8" key="1">
    <citation type="journal article" date="2016" name="Mol. Biol. Evol.">
        <title>Comparative Genomics of Early-Diverging Mushroom-Forming Fungi Provides Insights into the Origins of Lignocellulose Decay Capabilities.</title>
        <authorList>
            <person name="Nagy L.G."/>
            <person name="Riley R."/>
            <person name="Tritt A."/>
            <person name="Adam C."/>
            <person name="Daum C."/>
            <person name="Floudas D."/>
            <person name="Sun H."/>
            <person name="Yadav J.S."/>
            <person name="Pangilinan J."/>
            <person name="Larsson K.H."/>
            <person name="Matsuura K."/>
            <person name="Barry K."/>
            <person name="Labutti K."/>
            <person name="Kuo R."/>
            <person name="Ohm R.A."/>
            <person name="Bhattacharya S.S."/>
            <person name="Shirouzu T."/>
            <person name="Yoshinaga Y."/>
            <person name="Martin F.M."/>
            <person name="Grigoriev I.V."/>
            <person name="Hibbett D.S."/>
        </authorList>
    </citation>
    <scope>NUCLEOTIDE SEQUENCE [LARGE SCALE GENOMIC DNA]</scope>
    <source>
        <strain evidence="7 8">TUFC12733</strain>
    </source>
</reference>
<evidence type="ECO:0000313" key="7">
    <source>
        <dbReference type="EMBL" id="KZO98600.1"/>
    </source>
</evidence>
<feature type="domain" description="Exocyst complex component EXOC2/Sec5 N-terminal" evidence="6">
    <location>
        <begin position="62"/>
        <end position="838"/>
    </location>
</feature>
<dbReference type="GO" id="GO:0000145">
    <property type="term" value="C:exocyst"/>
    <property type="evidence" value="ECO:0007669"/>
    <property type="project" value="UniProtKB-UniRule"/>
</dbReference>
<dbReference type="Pfam" id="PF15469">
    <property type="entry name" value="Sec5"/>
    <property type="match status" value="1"/>
</dbReference>
<dbReference type="PANTHER" id="PTHR13043:SF1">
    <property type="entry name" value="EXOCYST COMPLEX COMPONENT 2"/>
    <property type="match status" value="1"/>
</dbReference>
<evidence type="ECO:0000256" key="2">
    <source>
        <dbReference type="ARBA" id="ARBA00022448"/>
    </source>
</evidence>
<keyword evidence="4" id="KW-0653">Protein transport</keyword>
<dbReference type="STRING" id="1330018.A0A167PB34"/>
<proteinExistence type="inferred from homology"/>
<evidence type="ECO:0000313" key="8">
    <source>
        <dbReference type="Proteomes" id="UP000076738"/>
    </source>
</evidence>
<dbReference type="GO" id="GO:0006887">
    <property type="term" value="P:exocytosis"/>
    <property type="evidence" value="ECO:0007669"/>
    <property type="project" value="UniProtKB-KW"/>
</dbReference>
<dbReference type="InterPro" id="IPR029175">
    <property type="entry name" value="EXOC2/Sec5"/>
</dbReference>
<comment type="similarity">
    <text evidence="1 4">Belongs to the SEC5 family.</text>
</comment>
<evidence type="ECO:0000256" key="1">
    <source>
        <dbReference type="ARBA" id="ARBA00010578"/>
    </source>
</evidence>
<dbReference type="PANTHER" id="PTHR13043">
    <property type="entry name" value="EXOCYST COMPLEX COMPONENT SEC5"/>
    <property type="match status" value="1"/>
</dbReference>
<evidence type="ECO:0000259" key="6">
    <source>
        <dbReference type="Pfam" id="PF15469"/>
    </source>
</evidence>
<keyword evidence="2 4" id="KW-0813">Transport</keyword>
<name>A0A167PB34_CALVF</name>
<dbReference type="AlphaFoldDB" id="A0A167PB34"/>
<protein>
    <recommendedName>
        <fullName evidence="4">Exocyst complex component SEC5</fullName>
    </recommendedName>
</protein>
<evidence type="ECO:0000256" key="5">
    <source>
        <dbReference type="SAM" id="MobiDB-lite"/>
    </source>
</evidence>
<sequence length="872" mass="96936">MAPLNLEADEAALLKAYHIHSLEPQQWEDIDHELDENGIVAGVASPTVGRDYDDDVLGLGRGNNVDLSKMDLETRASIILTSKSFDPKSYLMHVYPSASYVDLASAIPRLQASIDSRSEAIRILVEENFDRFVAVKSSTTAIGQNITSGFSPKTEYRTAELTTALKQASTKANQVFLPVLEASASATKLRSTLAVFSRSKYLFNLPSVLNEAIEAGKFDHAIRSYKKGRAVRERPPPNMGVTEARILDKVWSGVEKVITDLRERLLSRLREGGVPVDEVEKTIEMLLELDGPEDPVWTYFDAQHQRMADRLRAVYERMSERVKLARDKAAAEDSGETVQAAGLKACVYALHGKHAEAIIAKGSGWEVWEANLSLVKQLSEVLMSSLPAFWKIARGWTEGRFKRTSPNAPTTRRSPAQIRTMSLELTRIYVSLISEHFTLSDALASPQPSTTFIFLPPVTNSLTSAHYLEKLLGELNDCVGDVMGLEMGGGIEAGEGLKGLVETARWRYVDVLCEGWHKDSNLFHHLETWSMPPSDSTTTLVTASPTTYLDRVRQFQQHNTATCFKLASPSVGPEKTKIPPPQYVNRIKTAFLDSLYSILDGLVRFASEEVEGAEVKDSDSRILLTVSNLHHLDKDLIPKMMSQLEKAFNTKLEEDRATLAAVVQELDKTLFDDFVKSKAVVLTAIIRRGILQSAMDWAATGRPTEVRPYMYEALMYLVQIHSQVTLMARPLLERTLSSLVMSIAAEALSCFKQVTKFGMGGMLAATLEIEFFHQTMLQYVSPEAASTLGEIYTTISQVYQKAPPVGGVGAANLQTELDAVKKTLHDGRKGTSVEFLCFKQKKDKEKGKEKEKERPDKGKERERPTPSKRRDA</sequence>
<dbReference type="InterPro" id="IPR016159">
    <property type="entry name" value="Cullin_repeat-like_dom_sf"/>
</dbReference>
<comment type="function">
    <text evidence="4">Component of the exocyst complex involved in the docking of exocytic vesicles with fusion sites on the plasma membrane.</text>
</comment>